<keyword evidence="2" id="KW-1185">Reference proteome</keyword>
<gene>
    <name evidence="1" type="ORF">A4H97_23650</name>
</gene>
<dbReference type="Proteomes" id="UP000192610">
    <property type="component" value="Unassembled WGS sequence"/>
</dbReference>
<dbReference type="AlphaFoldDB" id="A0A1V9F4Z3"/>
<dbReference type="EMBL" id="LVXG01000006">
    <property type="protein sequence ID" value="OQP53443.1"/>
    <property type="molecule type" value="Genomic_DNA"/>
</dbReference>
<evidence type="ECO:0000313" key="1">
    <source>
        <dbReference type="EMBL" id="OQP53443.1"/>
    </source>
</evidence>
<evidence type="ECO:0000313" key="2">
    <source>
        <dbReference type="Proteomes" id="UP000192610"/>
    </source>
</evidence>
<name>A0A1V9F4Z3_9BACT</name>
<sequence length="151" mass="17644">MLHEITGWAIEFHYDYHHHLTDWDEFEESKMNIYNSSSWDEFLIFWANDRFKKFKTRFGMTGDHLNSGNLQHAGAKAAKLVIVTNNNRLSSIYSNVHIQVAHLVADDSKGIPFHLAGFFNADTLADQLYTFFDKEDASQSFVRELLRKHNF</sequence>
<reference evidence="2" key="1">
    <citation type="submission" date="2016-04" db="EMBL/GenBank/DDBJ databases">
        <authorList>
            <person name="Chen L."/>
            <person name="Zhuang W."/>
            <person name="Wang G."/>
        </authorList>
    </citation>
    <scope>NUCLEOTIDE SEQUENCE [LARGE SCALE GENOMIC DNA]</scope>
    <source>
        <strain evidence="2">17621</strain>
    </source>
</reference>
<organism evidence="1 2">
    <name type="scientific">Niastella yeongjuensis</name>
    <dbReference type="NCBI Taxonomy" id="354355"/>
    <lineage>
        <taxon>Bacteria</taxon>
        <taxon>Pseudomonadati</taxon>
        <taxon>Bacteroidota</taxon>
        <taxon>Chitinophagia</taxon>
        <taxon>Chitinophagales</taxon>
        <taxon>Chitinophagaceae</taxon>
        <taxon>Niastella</taxon>
    </lineage>
</organism>
<comment type="caution">
    <text evidence="1">The sequence shown here is derived from an EMBL/GenBank/DDBJ whole genome shotgun (WGS) entry which is preliminary data.</text>
</comment>
<accession>A0A1V9F4Z3</accession>
<dbReference type="STRING" id="354355.SAMN05660816_04470"/>
<proteinExistence type="predicted"/>
<protein>
    <submittedName>
        <fullName evidence="1">Uncharacterized protein</fullName>
    </submittedName>
</protein>